<keyword evidence="4 6" id="KW-1133">Transmembrane helix</keyword>
<dbReference type="PANTHER" id="PTHR30485">
    <property type="entry name" value="NI/FE-HYDROGENASE 1 B-TYPE CYTOCHROME SUBUNIT"/>
    <property type="match status" value="1"/>
</dbReference>
<dbReference type="Pfam" id="PF01292">
    <property type="entry name" value="Ni_hydr_CYTB"/>
    <property type="match status" value="1"/>
</dbReference>
<sequence>MPATAVKSKTIHPAWLRCTHWLNAIAVLLLVSSGWRIYNATGFMGFSIPRSLTLGGWLGGALQWHFAAMWLLAFNGALYLLINLFSGRLRRQFFPISPQQLLHDVGAALKGKLSHADPRHYNSVQRLAYLFVMLDCVLLVLSGLVLWKSVQFPLLRECLGGYEGARYVHFYAMTALCAFIALHVVMVALVPRTLLAMLRGH</sequence>
<dbReference type="InterPro" id="IPR016174">
    <property type="entry name" value="Di-haem_cyt_TM"/>
</dbReference>
<evidence type="ECO:0000256" key="3">
    <source>
        <dbReference type="ARBA" id="ARBA00022692"/>
    </source>
</evidence>
<evidence type="ECO:0000256" key="5">
    <source>
        <dbReference type="ARBA" id="ARBA00023136"/>
    </source>
</evidence>
<feature type="transmembrane region" description="Helical" evidence="6">
    <location>
        <begin position="127"/>
        <end position="147"/>
    </location>
</feature>
<dbReference type="GO" id="GO:0005886">
    <property type="term" value="C:plasma membrane"/>
    <property type="evidence" value="ECO:0007669"/>
    <property type="project" value="UniProtKB-SubCell"/>
</dbReference>
<gene>
    <name evidence="8" type="ORF">GTP46_06135</name>
</gene>
<evidence type="ECO:0000256" key="6">
    <source>
        <dbReference type="SAM" id="Phobius"/>
    </source>
</evidence>
<evidence type="ECO:0000313" key="9">
    <source>
        <dbReference type="Proteomes" id="UP000479335"/>
    </source>
</evidence>
<dbReference type="SUPFAM" id="SSF81342">
    <property type="entry name" value="Transmembrane di-heme cytochromes"/>
    <property type="match status" value="1"/>
</dbReference>
<accession>A0A6L8K7L5</accession>
<dbReference type="Gene3D" id="1.20.950.20">
    <property type="entry name" value="Transmembrane di-heme cytochromes, Chain C"/>
    <property type="match status" value="1"/>
</dbReference>
<comment type="subcellular location">
    <subcellularLocation>
        <location evidence="1">Cell membrane</location>
        <topology evidence="1">Multi-pass membrane protein</topology>
    </subcellularLocation>
</comment>
<evidence type="ECO:0000259" key="7">
    <source>
        <dbReference type="Pfam" id="PF01292"/>
    </source>
</evidence>
<feature type="transmembrane region" description="Helical" evidence="6">
    <location>
        <begin position="21"/>
        <end position="38"/>
    </location>
</feature>
<dbReference type="InterPro" id="IPR051542">
    <property type="entry name" value="Hydrogenase_cytochrome"/>
</dbReference>
<dbReference type="PANTHER" id="PTHR30485:SF1">
    <property type="entry name" value="CYTOCHROME YDHU-RELATED"/>
    <property type="match status" value="1"/>
</dbReference>
<keyword evidence="5 6" id="KW-0472">Membrane</keyword>
<keyword evidence="2" id="KW-1003">Cell membrane</keyword>
<dbReference type="GO" id="GO:0022904">
    <property type="term" value="P:respiratory electron transport chain"/>
    <property type="evidence" value="ECO:0007669"/>
    <property type="project" value="InterPro"/>
</dbReference>
<feature type="transmembrane region" description="Helical" evidence="6">
    <location>
        <begin position="58"/>
        <end position="82"/>
    </location>
</feature>
<proteinExistence type="predicted"/>
<organism evidence="8 9">
    <name type="scientific">Duganella flavida</name>
    <dbReference type="NCBI Taxonomy" id="2692175"/>
    <lineage>
        <taxon>Bacteria</taxon>
        <taxon>Pseudomonadati</taxon>
        <taxon>Pseudomonadota</taxon>
        <taxon>Betaproteobacteria</taxon>
        <taxon>Burkholderiales</taxon>
        <taxon>Oxalobacteraceae</taxon>
        <taxon>Telluria group</taxon>
        <taxon>Duganella</taxon>
    </lineage>
</organism>
<keyword evidence="3 6" id="KW-0812">Transmembrane</keyword>
<dbReference type="EMBL" id="WWCN01000003">
    <property type="protein sequence ID" value="MYM22218.1"/>
    <property type="molecule type" value="Genomic_DNA"/>
</dbReference>
<dbReference type="InterPro" id="IPR011577">
    <property type="entry name" value="Cyt_b561_bac/Ni-Hgenase"/>
</dbReference>
<protein>
    <submittedName>
        <fullName evidence="8">Cytochrome B</fullName>
    </submittedName>
</protein>
<dbReference type="Proteomes" id="UP000479335">
    <property type="component" value="Unassembled WGS sequence"/>
</dbReference>
<feature type="transmembrane region" description="Helical" evidence="6">
    <location>
        <begin position="167"/>
        <end position="190"/>
    </location>
</feature>
<evidence type="ECO:0000313" key="8">
    <source>
        <dbReference type="EMBL" id="MYM22218.1"/>
    </source>
</evidence>
<feature type="domain" description="Cytochrome b561 bacterial/Ni-hydrogenase" evidence="7">
    <location>
        <begin position="12"/>
        <end position="200"/>
    </location>
</feature>
<comment type="caution">
    <text evidence="8">The sequence shown here is derived from an EMBL/GenBank/DDBJ whole genome shotgun (WGS) entry which is preliminary data.</text>
</comment>
<evidence type="ECO:0000256" key="2">
    <source>
        <dbReference type="ARBA" id="ARBA00022475"/>
    </source>
</evidence>
<dbReference type="GO" id="GO:0020037">
    <property type="term" value="F:heme binding"/>
    <property type="evidence" value="ECO:0007669"/>
    <property type="project" value="TreeGrafter"/>
</dbReference>
<keyword evidence="9" id="KW-1185">Reference proteome</keyword>
<name>A0A6L8K7L5_9BURK</name>
<evidence type="ECO:0000256" key="4">
    <source>
        <dbReference type="ARBA" id="ARBA00022989"/>
    </source>
</evidence>
<evidence type="ECO:0000256" key="1">
    <source>
        <dbReference type="ARBA" id="ARBA00004651"/>
    </source>
</evidence>
<dbReference type="AlphaFoldDB" id="A0A6L8K7L5"/>
<dbReference type="GO" id="GO:0009055">
    <property type="term" value="F:electron transfer activity"/>
    <property type="evidence" value="ECO:0007669"/>
    <property type="project" value="InterPro"/>
</dbReference>
<reference evidence="8 9" key="1">
    <citation type="submission" date="2019-12" db="EMBL/GenBank/DDBJ databases">
        <title>Novel species isolated from a subtropical stream in China.</title>
        <authorList>
            <person name="Lu H."/>
        </authorList>
    </citation>
    <scope>NUCLEOTIDE SEQUENCE [LARGE SCALE GENOMIC DNA]</scope>
    <source>
        <strain evidence="8 9">FT135W</strain>
    </source>
</reference>